<dbReference type="RefSeq" id="WP_215884680.1">
    <property type="nucleotide sequence ID" value="NZ_JAAOMP010000151.1"/>
</dbReference>
<reference evidence="1 2" key="1">
    <citation type="journal article" date="2021" name="ISME J.">
        <title>Genomic evolution of the class Acidithiobacillia: deep-branching Proteobacteria living in extreme acidic conditions.</title>
        <authorList>
            <person name="Moya-Beltran A."/>
            <person name="Beard S."/>
            <person name="Rojas-Villalobos C."/>
            <person name="Issotta F."/>
            <person name="Gallardo Y."/>
            <person name="Ulloa R."/>
            <person name="Giaveno A."/>
            <person name="Degli Esposti M."/>
            <person name="Johnson D.B."/>
            <person name="Quatrini R."/>
        </authorList>
    </citation>
    <scope>NUCLEOTIDE SEQUENCE [LARGE SCALE GENOMIC DNA]</scope>
    <source>
        <strain evidence="1 2">RW2</strain>
    </source>
</reference>
<keyword evidence="2" id="KW-1185">Reference proteome</keyword>
<organism evidence="1 2">
    <name type="scientific">Acidithiobacillus sulfurivorans</name>
    <dbReference type="NCBI Taxonomy" id="1958756"/>
    <lineage>
        <taxon>Bacteria</taxon>
        <taxon>Pseudomonadati</taxon>
        <taxon>Pseudomonadota</taxon>
        <taxon>Acidithiobacillia</taxon>
        <taxon>Acidithiobacillales</taxon>
        <taxon>Acidithiobacillaceae</taxon>
        <taxon>Acidithiobacillus</taxon>
    </lineage>
</organism>
<sequence>MNNEELGQVQEWLGHYARHVNALNENDDLLNVSLSSPSRKAVYTRGVKLGLNAIGLGHSMLPGVSALSRPWMDAMGTEWEWDNVNLQPVSNPPEADLDASGLDFSDLPDEEFAIFVRGLLDSVVACGWMAEQRSSAA</sequence>
<name>A0ABS6A0Y7_9PROT</name>
<gene>
    <name evidence="1" type="ORF">HAP95_13525</name>
</gene>
<accession>A0ABS6A0Y7</accession>
<protein>
    <submittedName>
        <fullName evidence="1">Uncharacterized protein</fullName>
    </submittedName>
</protein>
<dbReference type="EMBL" id="JAAOMP010000151">
    <property type="protein sequence ID" value="MBU2761153.1"/>
    <property type="molecule type" value="Genomic_DNA"/>
</dbReference>
<evidence type="ECO:0000313" key="1">
    <source>
        <dbReference type="EMBL" id="MBU2761153.1"/>
    </source>
</evidence>
<proteinExistence type="predicted"/>
<evidence type="ECO:0000313" key="2">
    <source>
        <dbReference type="Proteomes" id="UP000755654"/>
    </source>
</evidence>
<comment type="caution">
    <text evidence="1">The sequence shown here is derived from an EMBL/GenBank/DDBJ whole genome shotgun (WGS) entry which is preliminary data.</text>
</comment>
<dbReference type="Proteomes" id="UP000755654">
    <property type="component" value="Unassembled WGS sequence"/>
</dbReference>